<keyword evidence="2" id="KW-1185">Reference proteome</keyword>
<name>A0A1V9XR16_9ACAR</name>
<dbReference type="Proteomes" id="UP000192247">
    <property type="component" value="Unassembled WGS sequence"/>
</dbReference>
<gene>
    <name evidence="1" type="ORF">BIW11_03181</name>
</gene>
<dbReference type="EMBL" id="MNPL01005617">
    <property type="protein sequence ID" value="OQR75901.1"/>
    <property type="molecule type" value="Genomic_DNA"/>
</dbReference>
<evidence type="ECO:0000313" key="2">
    <source>
        <dbReference type="Proteomes" id="UP000192247"/>
    </source>
</evidence>
<comment type="caution">
    <text evidence="1">The sequence shown here is derived from an EMBL/GenBank/DDBJ whole genome shotgun (WGS) entry which is preliminary data.</text>
</comment>
<dbReference type="AlphaFoldDB" id="A0A1V9XR16"/>
<dbReference type="InParanoid" id="A0A1V9XR16"/>
<reference evidence="1 2" key="1">
    <citation type="journal article" date="2017" name="Gigascience">
        <title>Draft genome of the honey bee ectoparasitic mite, Tropilaelaps mercedesae, is shaped by the parasitic life history.</title>
        <authorList>
            <person name="Dong X."/>
            <person name="Armstrong S.D."/>
            <person name="Xia D."/>
            <person name="Makepeace B.L."/>
            <person name="Darby A.C."/>
            <person name="Kadowaki T."/>
        </authorList>
    </citation>
    <scope>NUCLEOTIDE SEQUENCE [LARGE SCALE GENOMIC DNA]</scope>
    <source>
        <strain evidence="1">Wuxi-XJTLU</strain>
    </source>
</reference>
<sequence>MTHDRTLTRFTSFRSPEVIAKIARNEVSFLRTKKMQALQRALDELGSRLHTAETAKQNWPSGVCDLSMDQLAQQIDDLKPYERPWSLSL</sequence>
<accession>A0A1V9XR16</accession>
<proteinExistence type="predicted"/>
<protein>
    <submittedName>
        <fullName evidence="1">G-utrophin-like</fullName>
    </submittedName>
</protein>
<organism evidence="1 2">
    <name type="scientific">Tropilaelaps mercedesae</name>
    <dbReference type="NCBI Taxonomy" id="418985"/>
    <lineage>
        <taxon>Eukaryota</taxon>
        <taxon>Metazoa</taxon>
        <taxon>Ecdysozoa</taxon>
        <taxon>Arthropoda</taxon>
        <taxon>Chelicerata</taxon>
        <taxon>Arachnida</taxon>
        <taxon>Acari</taxon>
        <taxon>Parasitiformes</taxon>
        <taxon>Mesostigmata</taxon>
        <taxon>Gamasina</taxon>
        <taxon>Dermanyssoidea</taxon>
        <taxon>Laelapidae</taxon>
        <taxon>Tropilaelaps</taxon>
    </lineage>
</organism>
<evidence type="ECO:0000313" key="1">
    <source>
        <dbReference type="EMBL" id="OQR75901.1"/>
    </source>
</evidence>